<dbReference type="InterPro" id="IPR017437">
    <property type="entry name" value="ATP-NAD_kinase_PpnK-typ_C"/>
</dbReference>
<gene>
    <name evidence="8" type="primary">nadK</name>
    <name evidence="9" type="ORF">CAAU_2498</name>
</gene>
<feature type="binding site" evidence="8">
    <location>
        <begin position="182"/>
        <end position="187"/>
    </location>
    <ligand>
        <name>NAD(+)</name>
        <dbReference type="ChEBI" id="CHEBI:57540"/>
    </ligand>
</feature>
<name>I7KWL3_9CLOT</name>
<comment type="similarity">
    <text evidence="8">Belongs to the NAD kinase family.</text>
</comment>
<keyword evidence="5 8" id="KW-0521">NADP</keyword>
<dbReference type="Gene3D" id="3.40.50.10330">
    <property type="entry name" value="Probable inorganic polyphosphate/atp-NAD kinase, domain 1"/>
    <property type="match status" value="1"/>
</dbReference>
<evidence type="ECO:0000313" key="10">
    <source>
        <dbReference type="Proteomes" id="UP000007652"/>
    </source>
</evidence>
<dbReference type="eggNOG" id="COG0061">
    <property type="taxonomic scope" value="Bacteria"/>
</dbReference>
<dbReference type="GO" id="GO:0005737">
    <property type="term" value="C:cytoplasm"/>
    <property type="evidence" value="ECO:0007669"/>
    <property type="project" value="UniProtKB-SubCell"/>
</dbReference>
<dbReference type="GO" id="GO:0046872">
    <property type="term" value="F:metal ion binding"/>
    <property type="evidence" value="ECO:0007669"/>
    <property type="project" value="UniProtKB-UniRule"/>
</dbReference>
<keyword evidence="6 8" id="KW-0520">NAD</keyword>
<evidence type="ECO:0000256" key="2">
    <source>
        <dbReference type="ARBA" id="ARBA00022741"/>
    </source>
</evidence>
<dbReference type="GO" id="GO:0019674">
    <property type="term" value="P:NAD+ metabolic process"/>
    <property type="evidence" value="ECO:0007669"/>
    <property type="project" value="InterPro"/>
</dbReference>
<evidence type="ECO:0000313" key="9">
    <source>
        <dbReference type="EMBL" id="CCJ34581.1"/>
    </source>
</evidence>
<evidence type="ECO:0000256" key="6">
    <source>
        <dbReference type="ARBA" id="ARBA00023027"/>
    </source>
</evidence>
<dbReference type="Pfam" id="PF20143">
    <property type="entry name" value="NAD_kinase_C"/>
    <property type="match status" value="1"/>
</dbReference>
<comment type="catalytic activity">
    <reaction evidence="7 8">
        <text>NAD(+) + ATP = ADP + NADP(+) + H(+)</text>
        <dbReference type="Rhea" id="RHEA:18629"/>
        <dbReference type="ChEBI" id="CHEBI:15378"/>
        <dbReference type="ChEBI" id="CHEBI:30616"/>
        <dbReference type="ChEBI" id="CHEBI:57540"/>
        <dbReference type="ChEBI" id="CHEBI:58349"/>
        <dbReference type="ChEBI" id="CHEBI:456216"/>
        <dbReference type="EC" id="2.7.1.23"/>
    </reaction>
</comment>
<comment type="function">
    <text evidence="8">Involved in the regulation of the intracellular balance of NAD and NADP, and is a key enzyme in the biosynthesis of NADP. Catalyzes specifically the phosphorylation on 2'-hydroxyl of the adenosine moiety of NAD to yield NADP.</text>
</comment>
<comment type="subcellular location">
    <subcellularLocation>
        <location evidence="8">Cytoplasm</location>
    </subcellularLocation>
</comment>
<dbReference type="EMBL" id="CAKP01000138">
    <property type="protein sequence ID" value="CCJ34581.1"/>
    <property type="molecule type" value="Genomic_DNA"/>
</dbReference>
<accession>I7KWL3</accession>
<feature type="binding site" evidence="8">
    <location>
        <position position="171"/>
    </location>
    <ligand>
        <name>NAD(+)</name>
        <dbReference type="ChEBI" id="CHEBI:57540"/>
    </ligand>
</feature>
<keyword evidence="3 8" id="KW-0418">Kinase</keyword>
<dbReference type="Pfam" id="PF01513">
    <property type="entry name" value="NAD_kinase"/>
    <property type="match status" value="1"/>
</dbReference>
<comment type="caution">
    <text evidence="8">Lacks conserved residue(s) required for the propagation of feature annotation.</text>
</comment>
<evidence type="ECO:0000256" key="7">
    <source>
        <dbReference type="ARBA" id="ARBA00047925"/>
    </source>
</evidence>
<feature type="binding site" evidence="8">
    <location>
        <begin position="141"/>
        <end position="142"/>
    </location>
    <ligand>
        <name>NAD(+)</name>
        <dbReference type="ChEBI" id="CHEBI:57540"/>
    </ligand>
</feature>
<proteinExistence type="inferred from homology"/>
<keyword evidence="1 8" id="KW-0808">Transferase</keyword>
<dbReference type="AlphaFoldDB" id="I7KWL3"/>
<organism evidence="9 10">
    <name type="scientific">Caloramator australicus RC3</name>
    <dbReference type="NCBI Taxonomy" id="857293"/>
    <lineage>
        <taxon>Bacteria</taxon>
        <taxon>Bacillati</taxon>
        <taxon>Bacillota</taxon>
        <taxon>Clostridia</taxon>
        <taxon>Eubacteriales</taxon>
        <taxon>Clostridiaceae</taxon>
        <taxon>Caloramator</taxon>
    </lineage>
</organism>
<dbReference type="GO" id="GO:0006741">
    <property type="term" value="P:NADP+ biosynthetic process"/>
    <property type="evidence" value="ECO:0007669"/>
    <property type="project" value="UniProtKB-UniRule"/>
</dbReference>
<protein>
    <recommendedName>
        <fullName evidence="8">NAD kinase</fullName>
        <ecNumber evidence="8">2.7.1.23</ecNumber>
    </recommendedName>
    <alternativeName>
        <fullName evidence="8">ATP-dependent NAD kinase</fullName>
    </alternativeName>
</protein>
<dbReference type="Proteomes" id="UP000007652">
    <property type="component" value="Unassembled WGS sequence"/>
</dbReference>
<dbReference type="PANTHER" id="PTHR20275:SF0">
    <property type="entry name" value="NAD KINASE"/>
    <property type="match status" value="1"/>
</dbReference>
<keyword evidence="10" id="KW-1185">Reference proteome</keyword>
<evidence type="ECO:0000256" key="4">
    <source>
        <dbReference type="ARBA" id="ARBA00022840"/>
    </source>
</evidence>
<keyword evidence="4 8" id="KW-0067">ATP-binding</keyword>
<dbReference type="PANTHER" id="PTHR20275">
    <property type="entry name" value="NAD KINASE"/>
    <property type="match status" value="1"/>
</dbReference>
<evidence type="ECO:0000256" key="1">
    <source>
        <dbReference type="ARBA" id="ARBA00022679"/>
    </source>
</evidence>
<dbReference type="HAMAP" id="MF_00361">
    <property type="entry name" value="NAD_kinase"/>
    <property type="match status" value="1"/>
</dbReference>
<dbReference type="InterPro" id="IPR002504">
    <property type="entry name" value="NADK"/>
</dbReference>
<evidence type="ECO:0000256" key="3">
    <source>
        <dbReference type="ARBA" id="ARBA00022777"/>
    </source>
</evidence>
<feature type="binding site" evidence="8">
    <location>
        <position position="241"/>
    </location>
    <ligand>
        <name>NAD(+)</name>
        <dbReference type="ChEBI" id="CHEBI:57540"/>
    </ligand>
</feature>
<sequence>MNIAVLVNRTKDFNLTVTRKLVNWLIERNCNIILERDIAGELNLEGLGYSEEDIFKSSDYLVVLGGDGTILNVTRRQIPFIKPILGINFGHLGFITEVEKEFMFDALSKLLNYDFKIERRMMLKAQIYREEQLIKELYSLNDICITKGTLSRIIELDTFIDDKVMETYRGDGLIVSTPTGSTAYSLSAGGPIVYPELDIIVVTPICPHSLNSRSIIIGSNKTLEINIVSANEGVCLTADGQLGLELERGDRVLITKAPYDAEFIKLYNRSFFEVLQKKLKEFSS</sequence>
<dbReference type="Gene3D" id="2.60.200.30">
    <property type="entry name" value="Probable inorganic polyphosphate/atp-NAD kinase, domain 2"/>
    <property type="match status" value="1"/>
</dbReference>
<dbReference type="SUPFAM" id="SSF111331">
    <property type="entry name" value="NAD kinase/diacylglycerol kinase-like"/>
    <property type="match status" value="1"/>
</dbReference>
<evidence type="ECO:0000256" key="5">
    <source>
        <dbReference type="ARBA" id="ARBA00022857"/>
    </source>
</evidence>
<keyword evidence="8" id="KW-0963">Cytoplasm</keyword>
<dbReference type="GO" id="GO:0005524">
    <property type="term" value="F:ATP binding"/>
    <property type="evidence" value="ECO:0007669"/>
    <property type="project" value="UniProtKB-KW"/>
</dbReference>
<dbReference type="STRING" id="857293.CAAU_2498"/>
<keyword evidence="2 8" id="KW-0547">Nucleotide-binding</keyword>
<dbReference type="GO" id="GO:0003951">
    <property type="term" value="F:NAD+ kinase activity"/>
    <property type="evidence" value="ECO:0007669"/>
    <property type="project" value="UniProtKB-UniRule"/>
</dbReference>
<dbReference type="GO" id="GO:0051287">
    <property type="term" value="F:NAD binding"/>
    <property type="evidence" value="ECO:0007669"/>
    <property type="project" value="UniProtKB-ARBA"/>
</dbReference>
<evidence type="ECO:0000256" key="8">
    <source>
        <dbReference type="HAMAP-Rule" id="MF_00361"/>
    </source>
</evidence>
<dbReference type="RefSeq" id="WP_008909824.1">
    <property type="nucleotide sequence ID" value="NZ_CAKP01000138.1"/>
</dbReference>
<comment type="cofactor">
    <cofactor evidence="8">
        <name>a divalent metal cation</name>
        <dbReference type="ChEBI" id="CHEBI:60240"/>
    </cofactor>
</comment>
<feature type="active site" description="Proton acceptor" evidence="8">
    <location>
        <position position="67"/>
    </location>
</feature>
<feature type="binding site" evidence="8">
    <location>
        <begin position="67"/>
        <end position="68"/>
    </location>
    <ligand>
        <name>NAD(+)</name>
        <dbReference type="ChEBI" id="CHEBI:57540"/>
    </ligand>
</feature>
<feature type="binding site" evidence="8">
    <location>
        <position position="169"/>
    </location>
    <ligand>
        <name>NAD(+)</name>
        <dbReference type="ChEBI" id="CHEBI:57540"/>
    </ligand>
</feature>
<dbReference type="EC" id="2.7.1.23" evidence="8"/>
<reference evidence="9 10" key="1">
    <citation type="journal article" date="2011" name="J. Bacteriol.">
        <title>Draft genome sequence of Caloramator australicus strain RC3T, a thermoanaerobe from the Great Artesian Basin of Australia.</title>
        <authorList>
            <person name="Ogg C.D."/>
            <person name="Patel B.K.C."/>
        </authorList>
    </citation>
    <scope>NUCLEOTIDE SEQUENCE [LARGE SCALE GENOMIC DNA]</scope>
    <source>
        <strain evidence="9 10">RC3</strain>
    </source>
</reference>
<dbReference type="FunFam" id="2.60.200.30:FF:000009">
    <property type="entry name" value="Poly(P)/ATP NAD kinase"/>
    <property type="match status" value="1"/>
</dbReference>
<comment type="caution">
    <text evidence="9">The sequence shown here is derived from an EMBL/GenBank/DDBJ whole genome shotgun (WGS) entry which is preliminary data.</text>
</comment>
<dbReference type="InterPro" id="IPR016064">
    <property type="entry name" value="NAD/diacylglycerol_kinase_sf"/>
</dbReference>
<feature type="binding site" evidence="8">
    <location>
        <position position="152"/>
    </location>
    <ligand>
        <name>NAD(+)</name>
        <dbReference type="ChEBI" id="CHEBI:57540"/>
    </ligand>
</feature>
<dbReference type="InterPro" id="IPR017438">
    <property type="entry name" value="ATP-NAD_kinase_N"/>
</dbReference>